<gene>
    <name evidence="1" type="ORF">WG68_07575</name>
</gene>
<dbReference type="OrthoDB" id="8587035at2"/>
<evidence type="ECO:0000313" key="2">
    <source>
        <dbReference type="Proteomes" id="UP000034228"/>
    </source>
</evidence>
<proteinExistence type="predicted"/>
<evidence type="ECO:0000313" key="1">
    <source>
        <dbReference type="EMBL" id="KKO45877.1"/>
    </source>
</evidence>
<comment type="caution">
    <text evidence="1">The sequence shown here is derived from an EMBL/GenBank/DDBJ whole genome shotgun (WGS) entry which is preliminary data.</text>
</comment>
<dbReference type="Proteomes" id="UP000034228">
    <property type="component" value="Unassembled WGS sequence"/>
</dbReference>
<dbReference type="InterPro" id="IPR043519">
    <property type="entry name" value="NT_sf"/>
</dbReference>
<dbReference type="RefSeq" id="WP_046557082.1">
    <property type="nucleotide sequence ID" value="NZ_LAHO01000006.1"/>
</dbReference>
<reference evidence="1 2" key="1">
    <citation type="submission" date="2015-03" db="EMBL/GenBank/DDBJ databases">
        <title>Draft genome sequences of two protease-producing strains of Arsukibacterium isolated from two cold and alkaline environments.</title>
        <authorList>
            <person name="Lylloff J.E."/>
            <person name="Skov L.B."/>
            <person name="Jepsen M."/>
            <person name="Hallin P.F."/>
            <person name="Sorensen S.J."/>
            <person name="Stougaard P."/>
            <person name="Glaring M.A."/>
        </authorList>
    </citation>
    <scope>NUCLEOTIDE SEQUENCE [LARGE SCALE GENOMIC DNA]</scope>
    <source>
        <strain evidence="1 2">GCM72</strain>
    </source>
</reference>
<dbReference type="Gene3D" id="3.30.460.40">
    <property type="match status" value="1"/>
</dbReference>
<keyword evidence="2" id="KW-1185">Reference proteome</keyword>
<name>A0A0M2V4T7_9GAMM</name>
<protein>
    <recommendedName>
        <fullName evidence="3">Nucleotidyltransferase family protein</fullName>
    </recommendedName>
</protein>
<dbReference type="AlphaFoldDB" id="A0A0M2V4T7"/>
<dbReference type="PATRIC" id="fig|336831.14.peg.720"/>
<sequence>MTNDYLQTQLQQLCQLLQPLQFGVGGSCLLWQLGLEAAPADIDIVCSEQDYAAIAGRLAASYSQQPMPAHPDYLSAHYGRFSRAGWPDIDLMAGIAVQQHGSISRWQFTPQRCHWQNGVCWMPPADWLQLYQLFNRPERVAQLRQYLVQLRLGSLS</sequence>
<evidence type="ECO:0008006" key="3">
    <source>
        <dbReference type="Google" id="ProtNLM"/>
    </source>
</evidence>
<accession>A0A0M2V4T7</accession>
<dbReference type="EMBL" id="LAHO01000006">
    <property type="protein sequence ID" value="KKO45877.1"/>
    <property type="molecule type" value="Genomic_DNA"/>
</dbReference>
<dbReference type="SUPFAM" id="SSF81301">
    <property type="entry name" value="Nucleotidyltransferase"/>
    <property type="match status" value="1"/>
</dbReference>
<dbReference type="STRING" id="336831.WG68_07575"/>
<organism evidence="1 2">
    <name type="scientific">Arsukibacterium ikkense</name>
    <dbReference type="NCBI Taxonomy" id="336831"/>
    <lineage>
        <taxon>Bacteria</taxon>
        <taxon>Pseudomonadati</taxon>
        <taxon>Pseudomonadota</taxon>
        <taxon>Gammaproteobacteria</taxon>
        <taxon>Chromatiales</taxon>
        <taxon>Chromatiaceae</taxon>
        <taxon>Arsukibacterium</taxon>
    </lineage>
</organism>